<dbReference type="RefSeq" id="WP_106723270.1">
    <property type="nucleotide sequence ID" value="NZ_PXYL01000003.1"/>
</dbReference>
<feature type="domain" description="Transglycosylase SLT" evidence="2">
    <location>
        <begin position="38"/>
        <end position="241"/>
    </location>
</feature>
<dbReference type="Pfam" id="PF13406">
    <property type="entry name" value="SLT_2"/>
    <property type="match status" value="1"/>
</dbReference>
<keyword evidence="1" id="KW-0732">Signal</keyword>
<evidence type="ECO:0000256" key="1">
    <source>
        <dbReference type="SAM" id="SignalP"/>
    </source>
</evidence>
<dbReference type="AlphaFoldDB" id="A0A2P7SHW9"/>
<dbReference type="GO" id="GO:0009253">
    <property type="term" value="P:peptidoglycan catabolic process"/>
    <property type="evidence" value="ECO:0007669"/>
    <property type="project" value="TreeGrafter"/>
</dbReference>
<keyword evidence="4" id="KW-1185">Reference proteome</keyword>
<proteinExistence type="predicted"/>
<accession>A0A2P7SHW9</accession>
<gene>
    <name evidence="3" type="ORF">C7I85_07095</name>
</gene>
<evidence type="ECO:0000313" key="4">
    <source>
        <dbReference type="Proteomes" id="UP000240653"/>
    </source>
</evidence>
<dbReference type="Gene3D" id="1.10.8.350">
    <property type="entry name" value="Bacterial muramidase"/>
    <property type="match status" value="1"/>
</dbReference>
<evidence type="ECO:0000313" key="3">
    <source>
        <dbReference type="EMBL" id="PSJ62092.1"/>
    </source>
</evidence>
<protein>
    <submittedName>
        <fullName evidence="3">Lytic transglycosylase</fullName>
    </submittedName>
</protein>
<reference evidence="3 4" key="1">
    <citation type="submission" date="2018-03" db="EMBL/GenBank/DDBJ databases">
        <title>The draft genome of Mesorhizobium soli JCM 19897.</title>
        <authorList>
            <person name="Li L."/>
            <person name="Liu L."/>
            <person name="Liang L."/>
            <person name="Wang T."/>
            <person name="Zhang X."/>
        </authorList>
    </citation>
    <scope>NUCLEOTIDE SEQUENCE [LARGE SCALE GENOMIC DNA]</scope>
    <source>
        <strain evidence="3 4">JCM 19897</strain>
    </source>
</reference>
<dbReference type="EMBL" id="PXYL01000003">
    <property type="protein sequence ID" value="PSJ62092.1"/>
    <property type="molecule type" value="Genomic_DNA"/>
</dbReference>
<dbReference type="GO" id="GO:0008933">
    <property type="term" value="F:peptidoglycan lytic transglycosylase activity"/>
    <property type="evidence" value="ECO:0007669"/>
    <property type="project" value="TreeGrafter"/>
</dbReference>
<name>A0A2P7SHW9_9HYPH</name>
<dbReference type="Gene3D" id="1.10.530.10">
    <property type="match status" value="1"/>
</dbReference>
<dbReference type="PANTHER" id="PTHR30163">
    <property type="entry name" value="MEMBRANE-BOUND LYTIC MUREIN TRANSGLYCOSYLASE B"/>
    <property type="match status" value="1"/>
</dbReference>
<dbReference type="PANTHER" id="PTHR30163:SF8">
    <property type="entry name" value="LYTIC MUREIN TRANSGLYCOSYLASE"/>
    <property type="match status" value="1"/>
</dbReference>
<dbReference type="OrthoDB" id="9808544at2"/>
<feature type="signal peptide" evidence="1">
    <location>
        <begin position="1"/>
        <end position="27"/>
    </location>
</feature>
<dbReference type="Proteomes" id="UP000240653">
    <property type="component" value="Unassembled WGS sequence"/>
</dbReference>
<evidence type="ECO:0000259" key="2">
    <source>
        <dbReference type="Pfam" id="PF13406"/>
    </source>
</evidence>
<sequence>MALIAKGQIFAAAALAMLGLTAGSAYAAPQCGNDAGGFATWLESYKAEAKARGIDTAPLAGVKYDTGVIHIDRNQHGAFKGTLDQFMARRAPASYVKRAKSLWKANAGTFAKIEQRYGVQPEVLLAIWGMETGFGANSGNKSVFQPLATLAYDCRRSAYFTNELDSALEIAQKGYISASQMKGAGFGELGQTQFLPSKYLQYAVDFDGDGRRDLIHSTGDVLASTANFLKGHGWQAGAGYGPGEPNYRIWNEWNRATIYQQALSRFATQIAH</sequence>
<dbReference type="SUPFAM" id="SSF53955">
    <property type="entry name" value="Lysozyme-like"/>
    <property type="match status" value="1"/>
</dbReference>
<dbReference type="InterPro" id="IPR023346">
    <property type="entry name" value="Lysozyme-like_dom_sf"/>
</dbReference>
<dbReference type="InterPro" id="IPR043426">
    <property type="entry name" value="MltB-like"/>
</dbReference>
<feature type="chain" id="PRO_5015149856" evidence="1">
    <location>
        <begin position="28"/>
        <end position="272"/>
    </location>
</feature>
<comment type="caution">
    <text evidence="3">The sequence shown here is derived from an EMBL/GenBank/DDBJ whole genome shotgun (WGS) entry which is preliminary data.</text>
</comment>
<dbReference type="InterPro" id="IPR031304">
    <property type="entry name" value="SLT_2"/>
</dbReference>
<organism evidence="3 4">
    <name type="scientific">Pseudaminobacter soli</name>
    <name type="common">ex Li et al. 2025</name>
    <dbReference type="NCBI Taxonomy" id="1295366"/>
    <lineage>
        <taxon>Bacteria</taxon>
        <taxon>Pseudomonadati</taxon>
        <taxon>Pseudomonadota</taxon>
        <taxon>Alphaproteobacteria</taxon>
        <taxon>Hyphomicrobiales</taxon>
        <taxon>Phyllobacteriaceae</taxon>
        <taxon>Pseudaminobacter</taxon>
    </lineage>
</organism>